<dbReference type="OrthoDB" id="2690416at2759"/>
<reference evidence="2 3" key="1">
    <citation type="submission" date="2014-06" db="EMBL/GenBank/DDBJ databases">
        <authorList>
            <consortium name="DOE Joint Genome Institute"/>
            <person name="Kuo A."/>
            <person name="Kohler A."/>
            <person name="Nagy L.G."/>
            <person name="Floudas D."/>
            <person name="Copeland A."/>
            <person name="Barry K.W."/>
            <person name="Cichocki N."/>
            <person name="Veneault-Fourrey C."/>
            <person name="LaButti K."/>
            <person name="Lindquist E.A."/>
            <person name="Lipzen A."/>
            <person name="Lundell T."/>
            <person name="Morin E."/>
            <person name="Murat C."/>
            <person name="Sun H."/>
            <person name="Tunlid A."/>
            <person name="Henrissat B."/>
            <person name="Grigoriev I.V."/>
            <person name="Hibbett D.S."/>
            <person name="Martin F."/>
            <person name="Nordberg H.P."/>
            <person name="Cantor M.N."/>
            <person name="Hua S.X."/>
        </authorList>
    </citation>
    <scope>NUCLEOTIDE SEQUENCE [LARGE SCALE GENOMIC DNA]</scope>
    <source>
        <strain evidence="2 3">ATCC 200175</strain>
    </source>
</reference>
<dbReference type="AlphaFoldDB" id="A0A0C9TA94"/>
<organism evidence="2 3">
    <name type="scientific">Paxillus involutus ATCC 200175</name>
    <dbReference type="NCBI Taxonomy" id="664439"/>
    <lineage>
        <taxon>Eukaryota</taxon>
        <taxon>Fungi</taxon>
        <taxon>Dikarya</taxon>
        <taxon>Basidiomycota</taxon>
        <taxon>Agaricomycotina</taxon>
        <taxon>Agaricomycetes</taxon>
        <taxon>Agaricomycetidae</taxon>
        <taxon>Boletales</taxon>
        <taxon>Paxilineae</taxon>
        <taxon>Paxillaceae</taxon>
        <taxon>Paxillus</taxon>
    </lineage>
</organism>
<proteinExistence type="predicted"/>
<evidence type="ECO:0000313" key="2">
    <source>
        <dbReference type="EMBL" id="KIJ08023.1"/>
    </source>
</evidence>
<feature type="region of interest" description="Disordered" evidence="1">
    <location>
        <begin position="1"/>
        <end position="46"/>
    </location>
</feature>
<evidence type="ECO:0000256" key="1">
    <source>
        <dbReference type="SAM" id="MobiDB-lite"/>
    </source>
</evidence>
<protein>
    <submittedName>
        <fullName evidence="2">Uncharacterized protein</fullName>
    </submittedName>
</protein>
<name>A0A0C9TA94_PAXIN</name>
<reference evidence="3" key="2">
    <citation type="submission" date="2015-01" db="EMBL/GenBank/DDBJ databases">
        <title>Evolutionary Origins and Diversification of the Mycorrhizal Mutualists.</title>
        <authorList>
            <consortium name="DOE Joint Genome Institute"/>
            <consortium name="Mycorrhizal Genomics Consortium"/>
            <person name="Kohler A."/>
            <person name="Kuo A."/>
            <person name="Nagy L.G."/>
            <person name="Floudas D."/>
            <person name="Copeland A."/>
            <person name="Barry K.W."/>
            <person name="Cichocki N."/>
            <person name="Veneault-Fourrey C."/>
            <person name="LaButti K."/>
            <person name="Lindquist E.A."/>
            <person name="Lipzen A."/>
            <person name="Lundell T."/>
            <person name="Morin E."/>
            <person name="Murat C."/>
            <person name="Riley R."/>
            <person name="Ohm R."/>
            <person name="Sun H."/>
            <person name="Tunlid A."/>
            <person name="Henrissat B."/>
            <person name="Grigoriev I.V."/>
            <person name="Hibbett D.S."/>
            <person name="Martin F."/>
        </authorList>
    </citation>
    <scope>NUCLEOTIDE SEQUENCE [LARGE SCALE GENOMIC DNA]</scope>
    <source>
        <strain evidence="3">ATCC 200175</strain>
    </source>
</reference>
<sequence length="167" mass="19171">MAKKRVHQILSSDPESSEAEVEQPVRKSKKPHDTKNTMSKAANPENLKEDLHEEYLVVARAITHCVDLWCDVDKVIRIGLLIKQDITTTNGELEDDEIMRQVREDRLSELSNESRSHYMQSYRKLLQMAPGLKPIINDPKRSTELSSITGKVRLTTYIHVYAHICGF</sequence>
<dbReference type="HOGENOM" id="CLU_1595073_0_0_1"/>
<evidence type="ECO:0000313" key="3">
    <source>
        <dbReference type="Proteomes" id="UP000053647"/>
    </source>
</evidence>
<dbReference type="Proteomes" id="UP000053647">
    <property type="component" value="Unassembled WGS sequence"/>
</dbReference>
<gene>
    <name evidence="2" type="ORF">PAXINDRAFT_18808</name>
</gene>
<accession>A0A0C9TA94</accession>
<keyword evidence="3" id="KW-1185">Reference proteome</keyword>
<dbReference type="EMBL" id="KN819719">
    <property type="protein sequence ID" value="KIJ08023.1"/>
    <property type="molecule type" value="Genomic_DNA"/>
</dbReference>